<accession>A0A147BAC6</accession>
<protein>
    <submittedName>
        <fullName evidence="2">Uncharacterized protein</fullName>
    </submittedName>
</protein>
<name>A0A147BAC6_IXORI</name>
<sequence>MGRVARSSPSPSKTVVTASVTASTRCCPHPTCPCTRMSPTTSCPQRRPRSTIPSKRAPVRNSAAPWPCGLSWRRSCCSCSCRRPSGGCSSPRRCHLRRFRHRRSRCLRRRPAGLLPRRTVHLRFKAGN</sequence>
<dbReference type="EMBL" id="GEGO01007665">
    <property type="protein sequence ID" value="JAR87739.1"/>
    <property type="molecule type" value="Transcribed_RNA"/>
</dbReference>
<dbReference type="AlphaFoldDB" id="A0A147BAC6"/>
<feature type="region of interest" description="Disordered" evidence="1">
    <location>
        <begin position="35"/>
        <end position="62"/>
    </location>
</feature>
<reference evidence="2" key="1">
    <citation type="journal article" date="2018" name="PLoS Negl. Trop. Dis.">
        <title>Sialome diversity of ticks revealed by RNAseq of single tick salivary glands.</title>
        <authorList>
            <person name="Perner J."/>
            <person name="Kropackova S."/>
            <person name="Kopacek P."/>
            <person name="Ribeiro J.M."/>
        </authorList>
    </citation>
    <scope>NUCLEOTIDE SEQUENCE</scope>
    <source>
        <strain evidence="2">Siblings of single egg batch collected in Ceske Budejovice</strain>
        <tissue evidence="2">Salivary glands</tissue>
    </source>
</reference>
<proteinExistence type="predicted"/>
<evidence type="ECO:0000313" key="2">
    <source>
        <dbReference type="EMBL" id="JAR87739.1"/>
    </source>
</evidence>
<organism evidence="2">
    <name type="scientific">Ixodes ricinus</name>
    <name type="common">Common tick</name>
    <name type="synonym">Acarus ricinus</name>
    <dbReference type="NCBI Taxonomy" id="34613"/>
    <lineage>
        <taxon>Eukaryota</taxon>
        <taxon>Metazoa</taxon>
        <taxon>Ecdysozoa</taxon>
        <taxon>Arthropoda</taxon>
        <taxon>Chelicerata</taxon>
        <taxon>Arachnida</taxon>
        <taxon>Acari</taxon>
        <taxon>Parasitiformes</taxon>
        <taxon>Ixodida</taxon>
        <taxon>Ixodoidea</taxon>
        <taxon>Ixodidae</taxon>
        <taxon>Ixodinae</taxon>
        <taxon>Ixodes</taxon>
    </lineage>
</organism>
<evidence type="ECO:0000256" key="1">
    <source>
        <dbReference type="SAM" id="MobiDB-lite"/>
    </source>
</evidence>